<proteinExistence type="predicted"/>
<keyword evidence="2" id="KW-0812">Transmembrane</keyword>
<dbReference type="SUPFAM" id="SSF54523">
    <property type="entry name" value="Pili subunits"/>
    <property type="match status" value="1"/>
</dbReference>
<dbReference type="Pfam" id="PF14245">
    <property type="entry name" value="Pilin_PilA"/>
    <property type="match status" value="1"/>
</dbReference>
<keyword evidence="2" id="KW-1133">Transmembrane helix</keyword>
<reference evidence="3 4" key="1">
    <citation type="submission" date="2023-12" db="EMBL/GenBank/DDBJ databases">
        <title>the genome sequence of Hyalangium sp. s54d21.</title>
        <authorList>
            <person name="Zhang X."/>
        </authorList>
    </citation>
    <scope>NUCLEOTIDE SEQUENCE [LARGE SCALE GENOMIC DNA]</scope>
    <source>
        <strain evidence="4">s54d21</strain>
    </source>
</reference>
<dbReference type="InterPro" id="IPR028188">
    <property type="entry name" value="Pilin_PilA"/>
</dbReference>
<evidence type="ECO:0000313" key="4">
    <source>
        <dbReference type="Proteomes" id="UP001291309"/>
    </source>
</evidence>
<sequence>MTHRRQRHGFTLIELMIVVAIIGILAAIAIPNFVRFQARARQSEVNTNLKSLFTGLRTQQRKPPPTIHASGFSPERGNRYSYHLDDNCSSYEDRSGINAVPNDSDTCIGVDTFKYQGFPSFFPVIQAGGATWNVSATANGMATSAGIYADAGTWDFLAYGAGDVDNNPMDAADTWLISSSDGQLTAVCPASPGQENVSAGEPFNVSNDVNCD</sequence>
<name>A0ABU5H744_9BACT</name>
<dbReference type="RefSeq" id="WP_321547802.1">
    <property type="nucleotide sequence ID" value="NZ_JAXIVS010000007.1"/>
</dbReference>
<dbReference type="InterPro" id="IPR012902">
    <property type="entry name" value="N_methyl_site"/>
</dbReference>
<gene>
    <name evidence="3" type="ORF">SYV04_21895</name>
</gene>
<dbReference type="NCBIfam" id="TIGR02532">
    <property type="entry name" value="IV_pilin_GFxxxE"/>
    <property type="match status" value="1"/>
</dbReference>
<dbReference type="Pfam" id="PF07963">
    <property type="entry name" value="N_methyl"/>
    <property type="match status" value="1"/>
</dbReference>
<organism evidence="3 4">
    <name type="scientific">Hyalangium rubrum</name>
    <dbReference type="NCBI Taxonomy" id="3103134"/>
    <lineage>
        <taxon>Bacteria</taxon>
        <taxon>Pseudomonadati</taxon>
        <taxon>Myxococcota</taxon>
        <taxon>Myxococcia</taxon>
        <taxon>Myxococcales</taxon>
        <taxon>Cystobacterineae</taxon>
        <taxon>Archangiaceae</taxon>
        <taxon>Hyalangium</taxon>
    </lineage>
</organism>
<dbReference type="InterPro" id="IPR045584">
    <property type="entry name" value="Pilin-like"/>
</dbReference>
<accession>A0ABU5H744</accession>
<keyword evidence="2" id="KW-0472">Membrane</keyword>
<dbReference type="Gene3D" id="3.30.700.10">
    <property type="entry name" value="Glycoprotein, Type 4 Pilin"/>
    <property type="match status" value="1"/>
</dbReference>
<feature type="region of interest" description="Disordered" evidence="1">
    <location>
        <begin position="193"/>
        <end position="212"/>
    </location>
</feature>
<dbReference type="PROSITE" id="PS00409">
    <property type="entry name" value="PROKAR_NTER_METHYL"/>
    <property type="match status" value="1"/>
</dbReference>
<evidence type="ECO:0000256" key="2">
    <source>
        <dbReference type="SAM" id="Phobius"/>
    </source>
</evidence>
<keyword evidence="4" id="KW-1185">Reference proteome</keyword>
<evidence type="ECO:0000313" key="3">
    <source>
        <dbReference type="EMBL" id="MDY7229081.1"/>
    </source>
</evidence>
<evidence type="ECO:0000256" key="1">
    <source>
        <dbReference type="SAM" id="MobiDB-lite"/>
    </source>
</evidence>
<dbReference type="EMBL" id="JAXIVS010000007">
    <property type="protein sequence ID" value="MDY7229081.1"/>
    <property type="molecule type" value="Genomic_DNA"/>
</dbReference>
<dbReference type="PANTHER" id="PTHR30093">
    <property type="entry name" value="GENERAL SECRETION PATHWAY PROTEIN G"/>
    <property type="match status" value="1"/>
</dbReference>
<protein>
    <submittedName>
        <fullName evidence="3">Prepilin-type N-terminal cleavage/methylation domain-containing protein</fullName>
    </submittedName>
</protein>
<comment type="caution">
    <text evidence="3">The sequence shown here is derived from an EMBL/GenBank/DDBJ whole genome shotgun (WGS) entry which is preliminary data.</text>
</comment>
<feature type="transmembrane region" description="Helical" evidence="2">
    <location>
        <begin position="12"/>
        <end position="34"/>
    </location>
</feature>
<dbReference type="Proteomes" id="UP001291309">
    <property type="component" value="Unassembled WGS sequence"/>
</dbReference>